<reference evidence="6" key="2">
    <citation type="submission" date="2025-08" db="UniProtKB">
        <authorList>
            <consortium name="Ensembl"/>
        </authorList>
    </citation>
    <scope>IDENTIFICATION</scope>
</reference>
<dbReference type="AlphaFoldDB" id="A0A8P0PR58"/>
<dbReference type="GeneID" id="610805"/>
<dbReference type="OMA" id="DISEPYP"/>
<evidence type="ECO:0000256" key="1">
    <source>
        <dbReference type="ARBA" id="ARBA00015683"/>
    </source>
</evidence>
<keyword evidence="3" id="KW-0677">Repeat</keyword>
<dbReference type="PANTHER" id="PTHR14897">
    <property type="entry name" value="WD REPEAT AND COILED-COIL-CONTAINING PROTEIN"/>
    <property type="match status" value="1"/>
</dbReference>
<evidence type="ECO:0000256" key="3">
    <source>
        <dbReference type="ARBA" id="ARBA00022737"/>
    </source>
</evidence>
<accession>A0A8P0PR58</accession>
<dbReference type="FunCoup" id="A0A8P0PR58">
    <property type="interactions" value="342"/>
</dbReference>
<evidence type="ECO:0000256" key="2">
    <source>
        <dbReference type="ARBA" id="ARBA00022574"/>
    </source>
</evidence>
<dbReference type="PANTHER" id="PTHR14897:SF5">
    <property type="entry name" value="WD REPEAT AND COILED-COIL-CONTAINING PROTEIN"/>
    <property type="match status" value="1"/>
</dbReference>
<feature type="compositionally biased region" description="Polar residues" evidence="5">
    <location>
        <begin position="591"/>
        <end position="606"/>
    </location>
</feature>
<gene>
    <name evidence="6" type="primary">WDCP</name>
</gene>
<dbReference type="OrthoDB" id="6409262at2759"/>
<name>A0A8P0PR58_CANLF</name>
<dbReference type="Proteomes" id="UP000002254">
    <property type="component" value="Chromosome 17"/>
</dbReference>
<dbReference type="Ensembl" id="ENSCAFT00000097156.1">
    <property type="protein sequence ID" value="ENSCAFP00000074558.1"/>
    <property type="gene ID" value="ENSCAFG00000003949.6"/>
</dbReference>
<keyword evidence="4" id="KW-0175">Coiled coil</keyword>
<feature type="region of interest" description="Disordered" evidence="5">
    <location>
        <begin position="589"/>
        <end position="617"/>
    </location>
</feature>
<evidence type="ECO:0000256" key="5">
    <source>
        <dbReference type="SAM" id="MobiDB-lite"/>
    </source>
</evidence>
<organism evidence="6 7">
    <name type="scientific">Canis lupus familiaris</name>
    <name type="common">Dog</name>
    <name type="synonym">Canis familiaris</name>
    <dbReference type="NCBI Taxonomy" id="9615"/>
    <lineage>
        <taxon>Eukaryota</taxon>
        <taxon>Metazoa</taxon>
        <taxon>Chordata</taxon>
        <taxon>Craniata</taxon>
        <taxon>Vertebrata</taxon>
        <taxon>Euteleostomi</taxon>
        <taxon>Mammalia</taxon>
        <taxon>Eutheria</taxon>
        <taxon>Laurasiatheria</taxon>
        <taxon>Carnivora</taxon>
        <taxon>Caniformia</taxon>
        <taxon>Canidae</taxon>
        <taxon>Canis</taxon>
    </lineage>
</organism>
<dbReference type="SUPFAM" id="SSF82171">
    <property type="entry name" value="DPP6 N-terminal domain-like"/>
    <property type="match status" value="1"/>
</dbReference>
<evidence type="ECO:0000313" key="7">
    <source>
        <dbReference type="Proteomes" id="UP000002254"/>
    </source>
</evidence>
<keyword evidence="2" id="KW-0853">WD repeat</keyword>
<sequence>MFFFHPHPQGSQVVRSDLRISASLKEHWLFCSRKMMANCTMRVSIRNSPWTASRRGPESPRQPVSKRMELGEGRLLRTGMNALYQAVHPVHGLVWTDGNQVVLTDLQLHSGEARFGDSKVIGQFEHVYGVSWAPPGVADMAALLAVQHKNHVIVWQLCPSTTETIKWVMSWICEIRQSLPVLPQGCVWHPKSAVLAVLTAQDVSVFPSVHCDCSRVKVDIDTQGLIHCACWTQDGRRLVVASGSSLHSYIWDSAQKTLHRCSFHPVFDVDSHVRSLSATVNSQVAIATELPLDKICGLNASETFAIPPGGEDTHLCTSPITEEVPIGDEGAVASETNFETSVSPVSSSSDPLDLTHIHFNTATSESSSLICLRKKDFLTGTGLDSSHLVLVTFEKEVTQTKKVTIPGILAPDLIAFNLKAQVVAVASNTYNIIFIYSVIPSFTPNIQQIQLERNEKPKGLCFLTDKLLLILVGRQKSTDSAFLPSSKTDQYTIHLIVREVTLEEELPVTSSENRSGYSTFSTLLNKTDRKKLIESLSPDFCYQNRGLLTAKGSRQSGKPERTLIKEIKSPPTSVCDGFITLKTLDAEPVNGSVSLPRSRSTPNHTLSPEPPNLLPRKNLPREKEIYQLSKEMEILSRTLTEVQRCLSELTDALHREKSSPVYPPSQDLPYVHITYQKSYNVGPGVEKRAILLCNGKLRLSTVQQTFGLSLIEMLHDSHWILLCADSEGFIPLTFTATQEITIRDGSTNVFTDSVSES</sequence>
<protein>
    <recommendedName>
        <fullName evidence="1">WD repeat and coiled-coil-containing protein</fullName>
    </recommendedName>
</protein>
<reference evidence="6 7" key="1">
    <citation type="journal article" date="2005" name="Nature">
        <title>Genome sequence, comparative analysis and haplotype structure of the domestic dog.</title>
        <authorList>
            <consortium name="Broad Sequencing Platform"/>
            <person name="Lindblad-Toh K."/>
            <person name="Wade C.M."/>
            <person name="Mikkelsen T.S."/>
            <person name="Karlsson E.K."/>
            <person name="Jaffe D.B."/>
            <person name="Kamal M."/>
            <person name="Clamp M."/>
            <person name="Chang J.L."/>
            <person name="Kulbokas E.J. III"/>
            <person name="Zody M.C."/>
            <person name="Mauceli E."/>
            <person name="Xie X."/>
            <person name="Breen M."/>
            <person name="Wayne R.K."/>
            <person name="Ostrander E.A."/>
            <person name="Ponting C.P."/>
            <person name="Galibert F."/>
            <person name="Smith D.R."/>
            <person name="DeJong P.J."/>
            <person name="Kirkness E."/>
            <person name="Alvarez P."/>
            <person name="Biagi T."/>
            <person name="Brockman W."/>
            <person name="Butler J."/>
            <person name="Chin C.W."/>
            <person name="Cook A."/>
            <person name="Cuff J."/>
            <person name="Daly M.J."/>
            <person name="DeCaprio D."/>
            <person name="Gnerre S."/>
            <person name="Grabherr M."/>
            <person name="Kellis M."/>
            <person name="Kleber M."/>
            <person name="Bardeleben C."/>
            <person name="Goodstadt L."/>
            <person name="Heger A."/>
            <person name="Hitte C."/>
            <person name="Kim L."/>
            <person name="Koepfli K.P."/>
            <person name="Parker H.G."/>
            <person name="Pollinger J.P."/>
            <person name="Searle S.M."/>
            <person name="Sutter N.B."/>
            <person name="Thomas R."/>
            <person name="Webber C."/>
            <person name="Baldwin J."/>
            <person name="Abebe A."/>
            <person name="Abouelleil A."/>
            <person name="Aftuck L."/>
            <person name="Ait-Zahra M."/>
            <person name="Aldredge T."/>
            <person name="Allen N."/>
            <person name="An P."/>
            <person name="Anderson S."/>
            <person name="Antoine C."/>
            <person name="Arachchi H."/>
            <person name="Aslam A."/>
            <person name="Ayotte L."/>
            <person name="Bachantsang P."/>
            <person name="Barry A."/>
            <person name="Bayul T."/>
            <person name="Benamara M."/>
            <person name="Berlin A."/>
            <person name="Bessette D."/>
            <person name="Blitshteyn B."/>
            <person name="Bloom T."/>
            <person name="Blye J."/>
            <person name="Boguslavskiy L."/>
            <person name="Bonnet C."/>
            <person name="Boukhgalter B."/>
            <person name="Brown A."/>
            <person name="Cahill P."/>
            <person name="Calixte N."/>
            <person name="Camarata J."/>
            <person name="Cheshatsang Y."/>
            <person name="Chu J."/>
            <person name="Citroen M."/>
            <person name="Collymore A."/>
            <person name="Cooke P."/>
            <person name="Dawoe T."/>
            <person name="Daza R."/>
            <person name="Decktor K."/>
            <person name="DeGray S."/>
            <person name="Dhargay N."/>
            <person name="Dooley K."/>
            <person name="Dooley K."/>
            <person name="Dorje P."/>
            <person name="Dorjee K."/>
            <person name="Dorris L."/>
            <person name="Duffey N."/>
            <person name="Dupes A."/>
            <person name="Egbiremolen O."/>
            <person name="Elong R."/>
            <person name="Falk J."/>
            <person name="Farina A."/>
            <person name="Faro S."/>
            <person name="Ferguson D."/>
            <person name="Ferreira P."/>
            <person name="Fisher S."/>
            <person name="FitzGerald M."/>
            <person name="Foley K."/>
            <person name="Foley C."/>
            <person name="Franke A."/>
            <person name="Friedrich D."/>
            <person name="Gage D."/>
            <person name="Garber M."/>
            <person name="Gearin G."/>
            <person name="Giannoukos G."/>
            <person name="Goode T."/>
            <person name="Goyette A."/>
            <person name="Graham J."/>
            <person name="Grandbois E."/>
            <person name="Gyaltsen K."/>
            <person name="Hafez N."/>
            <person name="Hagopian D."/>
            <person name="Hagos B."/>
            <person name="Hall J."/>
            <person name="Healy C."/>
            <person name="Hegarty R."/>
            <person name="Honan T."/>
            <person name="Horn A."/>
            <person name="Houde N."/>
            <person name="Hughes L."/>
            <person name="Hunnicutt L."/>
            <person name="Husby M."/>
            <person name="Jester B."/>
            <person name="Jones C."/>
            <person name="Kamat A."/>
            <person name="Kanga B."/>
            <person name="Kells C."/>
            <person name="Khazanovich D."/>
            <person name="Kieu A.C."/>
            <person name="Kisner P."/>
            <person name="Kumar M."/>
            <person name="Lance K."/>
            <person name="Landers T."/>
            <person name="Lara M."/>
            <person name="Lee W."/>
            <person name="Leger J.P."/>
            <person name="Lennon N."/>
            <person name="Leuper L."/>
            <person name="LeVine S."/>
            <person name="Liu J."/>
            <person name="Liu X."/>
            <person name="Lokyitsang Y."/>
            <person name="Lokyitsang T."/>
            <person name="Lui A."/>
            <person name="Macdonald J."/>
            <person name="Major J."/>
            <person name="Marabella R."/>
            <person name="Maru K."/>
            <person name="Matthews C."/>
            <person name="McDonough S."/>
            <person name="Mehta T."/>
            <person name="Meldrim J."/>
            <person name="Melnikov A."/>
            <person name="Meneus L."/>
            <person name="Mihalev A."/>
            <person name="Mihova T."/>
            <person name="Miller K."/>
            <person name="Mittelman R."/>
            <person name="Mlenga V."/>
            <person name="Mulrain L."/>
            <person name="Munson G."/>
            <person name="Navidi A."/>
            <person name="Naylor J."/>
            <person name="Nguyen T."/>
            <person name="Nguyen N."/>
            <person name="Nguyen C."/>
            <person name="Nguyen T."/>
            <person name="Nicol R."/>
            <person name="Norbu N."/>
            <person name="Norbu C."/>
            <person name="Novod N."/>
            <person name="Nyima T."/>
            <person name="Olandt P."/>
            <person name="O'Neill B."/>
            <person name="O'Neill K."/>
            <person name="Osman S."/>
            <person name="Oyono L."/>
            <person name="Patti C."/>
            <person name="Perrin D."/>
            <person name="Phunkhang P."/>
            <person name="Pierre F."/>
            <person name="Priest M."/>
            <person name="Rachupka A."/>
            <person name="Raghuraman S."/>
            <person name="Rameau R."/>
            <person name="Ray V."/>
            <person name="Raymond C."/>
            <person name="Rege F."/>
            <person name="Rise C."/>
            <person name="Rogers J."/>
            <person name="Rogov P."/>
            <person name="Sahalie J."/>
            <person name="Settipalli S."/>
            <person name="Sharpe T."/>
            <person name="Shea T."/>
            <person name="Sheehan M."/>
            <person name="Sherpa N."/>
            <person name="Shi J."/>
            <person name="Shih D."/>
            <person name="Sloan J."/>
            <person name="Smith C."/>
            <person name="Sparrow T."/>
            <person name="Stalker J."/>
            <person name="Stange-Thomann N."/>
            <person name="Stavropoulos S."/>
            <person name="Stone C."/>
            <person name="Stone S."/>
            <person name="Sykes S."/>
            <person name="Tchuinga P."/>
            <person name="Tenzing P."/>
            <person name="Tesfaye S."/>
            <person name="Thoulutsang D."/>
            <person name="Thoulutsang Y."/>
            <person name="Topham K."/>
            <person name="Topping I."/>
            <person name="Tsamla T."/>
            <person name="Vassiliev H."/>
            <person name="Venkataraman V."/>
            <person name="Vo A."/>
            <person name="Wangchuk T."/>
            <person name="Wangdi T."/>
            <person name="Weiand M."/>
            <person name="Wilkinson J."/>
            <person name="Wilson A."/>
            <person name="Yadav S."/>
            <person name="Yang S."/>
            <person name="Yang X."/>
            <person name="Young G."/>
            <person name="Yu Q."/>
            <person name="Zainoun J."/>
            <person name="Zembek L."/>
            <person name="Zimmer A."/>
            <person name="Lander E.S."/>
        </authorList>
    </citation>
    <scope>NUCLEOTIDE SEQUENCE [LARGE SCALE GENOMIC DNA]</scope>
    <source>
        <strain evidence="6">Boxer</strain>
    </source>
</reference>
<evidence type="ECO:0000313" key="6">
    <source>
        <dbReference type="Ensembl" id="ENSCAFP00000074558.1"/>
    </source>
</evidence>
<dbReference type="InterPro" id="IPR028041">
    <property type="entry name" value="WDCP"/>
</dbReference>
<dbReference type="Pfam" id="PF15390">
    <property type="entry name" value="WDCP"/>
    <property type="match status" value="1"/>
</dbReference>
<dbReference type="RefSeq" id="XP_853449.2">
    <property type="nucleotide sequence ID" value="XM_848356.4"/>
</dbReference>
<dbReference type="CTD" id="80304"/>
<proteinExistence type="predicted"/>
<evidence type="ECO:0000256" key="4">
    <source>
        <dbReference type="ARBA" id="ARBA00023054"/>
    </source>
</evidence>